<dbReference type="PRINTS" id="PR01848">
    <property type="entry name" value="U2AUXFACTOR"/>
</dbReference>
<gene>
    <name evidence="8" type="ORF">PCOR1329_LOCUS22618</name>
</gene>
<comment type="caution">
    <text evidence="8">The sequence shown here is derived from an EMBL/GenBank/DDBJ whole genome shotgun (WGS) entry which is preliminary data.</text>
</comment>
<feature type="non-terminal residue" evidence="8">
    <location>
        <position position="1"/>
    </location>
</feature>
<dbReference type="InterPro" id="IPR009145">
    <property type="entry name" value="U2AF_small"/>
</dbReference>
<evidence type="ECO:0000256" key="5">
    <source>
        <dbReference type="PROSITE-ProRule" id="PRU00723"/>
    </source>
</evidence>
<dbReference type="EMBL" id="CAUYUJ010007579">
    <property type="protein sequence ID" value="CAK0821252.1"/>
    <property type="molecule type" value="Genomic_DNA"/>
</dbReference>
<evidence type="ECO:0000256" key="1">
    <source>
        <dbReference type="ARBA" id="ARBA00022723"/>
    </source>
</evidence>
<dbReference type="Pfam" id="PF00642">
    <property type="entry name" value="zf-CCCH"/>
    <property type="match status" value="1"/>
</dbReference>
<evidence type="ECO:0000256" key="3">
    <source>
        <dbReference type="ARBA" id="ARBA00022771"/>
    </source>
</evidence>
<dbReference type="PANTHER" id="PTHR12620">
    <property type="entry name" value="U2 SNRNP AUXILIARY FACTOR, SMALL SUBUNIT"/>
    <property type="match status" value="1"/>
</dbReference>
<keyword evidence="6" id="KW-1133">Transmembrane helix</keyword>
<keyword evidence="6" id="KW-0812">Transmembrane</keyword>
<dbReference type="InterPro" id="IPR000571">
    <property type="entry name" value="Znf_CCCH"/>
</dbReference>
<accession>A0ABN9RSJ1</accession>
<dbReference type="Proteomes" id="UP001189429">
    <property type="component" value="Unassembled WGS sequence"/>
</dbReference>
<keyword evidence="4 5" id="KW-0862">Zinc</keyword>
<feature type="domain" description="C3H1-type" evidence="7">
    <location>
        <begin position="81"/>
        <end position="109"/>
    </location>
</feature>
<keyword evidence="2" id="KW-0677">Repeat</keyword>
<feature type="non-terminal residue" evidence="8">
    <location>
        <position position="145"/>
    </location>
</feature>
<evidence type="ECO:0000259" key="7">
    <source>
        <dbReference type="PROSITE" id="PS50103"/>
    </source>
</evidence>
<evidence type="ECO:0000313" key="8">
    <source>
        <dbReference type="EMBL" id="CAK0821252.1"/>
    </source>
</evidence>
<dbReference type="PROSITE" id="PS50103">
    <property type="entry name" value="ZF_C3H1"/>
    <property type="match status" value="1"/>
</dbReference>
<evidence type="ECO:0000256" key="4">
    <source>
        <dbReference type="ARBA" id="ARBA00022833"/>
    </source>
</evidence>
<name>A0ABN9RSJ1_9DINO</name>
<keyword evidence="3 5" id="KW-0863">Zinc-finger</keyword>
<proteinExistence type="predicted"/>
<organism evidence="8 9">
    <name type="scientific">Prorocentrum cordatum</name>
    <dbReference type="NCBI Taxonomy" id="2364126"/>
    <lineage>
        <taxon>Eukaryota</taxon>
        <taxon>Sar</taxon>
        <taxon>Alveolata</taxon>
        <taxon>Dinophyceae</taxon>
        <taxon>Prorocentrales</taxon>
        <taxon>Prorocentraceae</taxon>
        <taxon>Prorocentrum</taxon>
    </lineage>
</organism>
<feature type="zinc finger region" description="C3H1-type" evidence="5">
    <location>
        <begin position="81"/>
        <end position="109"/>
    </location>
</feature>
<keyword evidence="1 5" id="KW-0479">Metal-binding</keyword>
<sequence>EVFRNPLFSSLARGVDGHSLEMTARTGEEMAAWPMAIAVLVSATMALACAASCLCCYSRLKQGSPPAGMSDQQLSKVFATEEDRVNCPFYFKIGACRNGDRCNRSHVRPTASQTLMISHLYPNTPESLSIANDDDWDDDQYARAQ</sequence>
<evidence type="ECO:0000256" key="2">
    <source>
        <dbReference type="ARBA" id="ARBA00022737"/>
    </source>
</evidence>
<feature type="transmembrane region" description="Helical" evidence="6">
    <location>
        <begin position="31"/>
        <end position="57"/>
    </location>
</feature>
<reference evidence="8" key="1">
    <citation type="submission" date="2023-10" db="EMBL/GenBank/DDBJ databases">
        <authorList>
            <person name="Chen Y."/>
            <person name="Shah S."/>
            <person name="Dougan E. K."/>
            <person name="Thang M."/>
            <person name="Chan C."/>
        </authorList>
    </citation>
    <scope>NUCLEOTIDE SEQUENCE [LARGE SCALE GENOMIC DNA]</scope>
</reference>
<keyword evidence="9" id="KW-1185">Reference proteome</keyword>
<keyword evidence="6" id="KW-0472">Membrane</keyword>
<evidence type="ECO:0000256" key="6">
    <source>
        <dbReference type="SAM" id="Phobius"/>
    </source>
</evidence>
<protein>
    <recommendedName>
        <fullName evidence="7">C3H1-type domain-containing protein</fullName>
    </recommendedName>
</protein>
<dbReference type="SMART" id="SM00356">
    <property type="entry name" value="ZnF_C3H1"/>
    <property type="match status" value="1"/>
</dbReference>
<evidence type="ECO:0000313" key="9">
    <source>
        <dbReference type="Proteomes" id="UP001189429"/>
    </source>
</evidence>